<accession>A0A4C1WC99</accession>
<organism evidence="1 2">
    <name type="scientific">Eumeta variegata</name>
    <name type="common">Bagworm moth</name>
    <name type="synonym">Eumeta japonica</name>
    <dbReference type="NCBI Taxonomy" id="151549"/>
    <lineage>
        <taxon>Eukaryota</taxon>
        <taxon>Metazoa</taxon>
        <taxon>Ecdysozoa</taxon>
        <taxon>Arthropoda</taxon>
        <taxon>Hexapoda</taxon>
        <taxon>Insecta</taxon>
        <taxon>Pterygota</taxon>
        <taxon>Neoptera</taxon>
        <taxon>Endopterygota</taxon>
        <taxon>Lepidoptera</taxon>
        <taxon>Glossata</taxon>
        <taxon>Ditrysia</taxon>
        <taxon>Tineoidea</taxon>
        <taxon>Psychidae</taxon>
        <taxon>Oiketicinae</taxon>
        <taxon>Eumeta</taxon>
    </lineage>
</organism>
<dbReference type="AlphaFoldDB" id="A0A4C1WC99"/>
<dbReference type="Proteomes" id="UP000299102">
    <property type="component" value="Unassembled WGS sequence"/>
</dbReference>
<keyword evidence="2" id="KW-1185">Reference proteome</keyword>
<reference evidence="1 2" key="1">
    <citation type="journal article" date="2019" name="Commun. Biol.">
        <title>The bagworm genome reveals a unique fibroin gene that provides high tensile strength.</title>
        <authorList>
            <person name="Kono N."/>
            <person name="Nakamura H."/>
            <person name="Ohtoshi R."/>
            <person name="Tomita M."/>
            <person name="Numata K."/>
            <person name="Arakawa K."/>
        </authorList>
    </citation>
    <scope>NUCLEOTIDE SEQUENCE [LARGE SCALE GENOMIC DNA]</scope>
</reference>
<evidence type="ECO:0000313" key="2">
    <source>
        <dbReference type="Proteomes" id="UP000299102"/>
    </source>
</evidence>
<name>A0A4C1WC99_EUMVA</name>
<evidence type="ECO:0000313" key="1">
    <source>
        <dbReference type="EMBL" id="GBP47755.1"/>
    </source>
</evidence>
<dbReference type="EMBL" id="BGZK01000509">
    <property type="protein sequence ID" value="GBP47755.1"/>
    <property type="molecule type" value="Genomic_DNA"/>
</dbReference>
<protein>
    <submittedName>
        <fullName evidence="1">Uncharacterized protein</fullName>
    </submittedName>
</protein>
<proteinExistence type="predicted"/>
<sequence length="114" mass="13626">MKLTYHGECGPTHRRAFYDLIKEYRTPSSLSDGAASRRPSGDLDVRNDRVRFPTQKWLNYAVEATMRMEKQLKMMLFRKWKIKFEIMIDVLPKINSQRVIKKDHIFNESLLYQT</sequence>
<comment type="caution">
    <text evidence="1">The sequence shown here is derived from an EMBL/GenBank/DDBJ whole genome shotgun (WGS) entry which is preliminary data.</text>
</comment>
<gene>
    <name evidence="1" type="ORF">EVAR_24005_1</name>
</gene>